<dbReference type="Proteomes" id="UP000014962">
    <property type="component" value="Unassembled WGS sequence"/>
</dbReference>
<gene>
    <name evidence="1" type="ORF">ADIWIN_1131</name>
</gene>
<evidence type="ECO:0000313" key="1">
    <source>
        <dbReference type="EMBL" id="EPR73771.1"/>
    </source>
</evidence>
<dbReference type="eggNOG" id="COG0624">
    <property type="taxonomic scope" value="Bacteria"/>
</dbReference>
<dbReference type="AlphaFoldDB" id="S7VUQ7"/>
<protein>
    <submittedName>
        <fullName evidence="1">Acetylornithine deacetylase</fullName>
    </submittedName>
</protein>
<keyword evidence="2" id="KW-1185">Reference proteome</keyword>
<name>S7VUQ7_9FLAO</name>
<organism evidence="1 2">
    <name type="scientific">Winogradskyella psychrotolerans RS-3</name>
    <dbReference type="NCBI Taxonomy" id="641526"/>
    <lineage>
        <taxon>Bacteria</taxon>
        <taxon>Pseudomonadati</taxon>
        <taxon>Bacteroidota</taxon>
        <taxon>Flavobacteriia</taxon>
        <taxon>Flavobacteriales</taxon>
        <taxon>Flavobacteriaceae</taxon>
        <taxon>Winogradskyella</taxon>
    </lineage>
</organism>
<dbReference type="EMBL" id="ATMR01000081">
    <property type="protein sequence ID" value="EPR73771.1"/>
    <property type="molecule type" value="Genomic_DNA"/>
</dbReference>
<accession>S7VUQ7</accession>
<sequence length="41" mass="4839">MGFGLDSDAIHSPNEHFGVWNYLKGIETIPWFYKYFTELSK</sequence>
<dbReference type="Gene3D" id="3.40.630.10">
    <property type="entry name" value="Zn peptidases"/>
    <property type="match status" value="1"/>
</dbReference>
<comment type="caution">
    <text evidence="1">The sequence shown here is derived from an EMBL/GenBank/DDBJ whole genome shotgun (WGS) entry which is preliminary data.</text>
</comment>
<dbReference type="STRING" id="641526.ADIWIN_1131"/>
<reference evidence="1 2" key="1">
    <citation type="journal article" date="2013" name="Genome Announc.">
        <title>Draft Genome Sequence of Winogradskyella psychrotolerans RS-3T, Isolated from the Marine Transect of Kongsfjorden, Ny-Alesund, Svalbard, Arctic Ocean.</title>
        <authorList>
            <person name="Kumar Pinnaka A."/>
            <person name="Ara S."/>
            <person name="Singh A."/>
            <person name="Shivaji S."/>
        </authorList>
    </citation>
    <scope>NUCLEOTIDE SEQUENCE [LARGE SCALE GENOMIC DNA]</scope>
    <source>
        <strain evidence="1 2">RS-3</strain>
    </source>
</reference>
<evidence type="ECO:0000313" key="2">
    <source>
        <dbReference type="Proteomes" id="UP000014962"/>
    </source>
</evidence>
<proteinExistence type="predicted"/>